<dbReference type="InterPro" id="IPR004307">
    <property type="entry name" value="TspO_MBR"/>
</dbReference>
<accession>A0A518B356</accession>
<evidence type="ECO:0000256" key="3">
    <source>
        <dbReference type="ARBA" id="ARBA00022692"/>
    </source>
</evidence>
<evidence type="ECO:0000313" key="8">
    <source>
        <dbReference type="Proteomes" id="UP000317093"/>
    </source>
</evidence>
<reference evidence="7 8" key="1">
    <citation type="submission" date="2019-02" db="EMBL/GenBank/DDBJ databases">
        <title>Deep-cultivation of Planctomycetes and their phenomic and genomic characterization uncovers novel biology.</title>
        <authorList>
            <person name="Wiegand S."/>
            <person name="Jogler M."/>
            <person name="Boedeker C."/>
            <person name="Pinto D."/>
            <person name="Vollmers J."/>
            <person name="Rivas-Marin E."/>
            <person name="Kohn T."/>
            <person name="Peeters S.H."/>
            <person name="Heuer A."/>
            <person name="Rast P."/>
            <person name="Oberbeckmann S."/>
            <person name="Bunk B."/>
            <person name="Jeske O."/>
            <person name="Meyerdierks A."/>
            <person name="Storesund J.E."/>
            <person name="Kallscheuer N."/>
            <person name="Luecker S."/>
            <person name="Lage O.M."/>
            <person name="Pohl T."/>
            <person name="Merkel B.J."/>
            <person name="Hornburger P."/>
            <person name="Mueller R.-W."/>
            <person name="Bruemmer F."/>
            <person name="Labrenz M."/>
            <person name="Spormann A.M."/>
            <person name="Op den Camp H."/>
            <person name="Overmann J."/>
            <person name="Amann R."/>
            <person name="Jetten M.S.M."/>
            <person name="Mascher T."/>
            <person name="Medema M.H."/>
            <person name="Devos D.P."/>
            <person name="Kaster A.-K."/>
            <person name="Ovreas L."/>
            <person name="Rohde M."/>
            <person name="Galperin M.Y."/>
            <person name="Jogler C."/>
        </authorList>
    </citation>
    <scope>NUCLEOTIDE SEQUENCE [LARGE SCALE GENOMIC DNA]</scope>
    <source>
        <strain evidence="7 8">Pan216</strain>
    </source>
</reference>
<feature type="transmembrane region" description="Helical" evidence="6">
    <location>
        <begin position="83"/>
        <end position="103"/>
    </location>
</feature>
<gene>
    <name evidence="7" type="ORF">Pan216_22630</name>
</gene>
<protein>
    <submittedName>
        <fullName evidence="7">TspO/MBR family protein</fullName>
    </submittedName>
</protein>
<keyword evidence="8" id="KW-1185">Reference proteome</keyword>
<dbReference type="Gene3D" id="1.20.1260.100">
    <property type="entry name" value="TspO/MBR protein"/>
    <property type="match status" value="1"/>
</dbReference>
<dbReference type="FunFam" id="1.20.1260.100:FF:000001">
    <property type="entry name" value="translocator protein 2"/>
    <property type="match status" value="1"/>
</dbReference>
<dbReference type="PIRSF" id="PIRSF005859">
    <property type="entry name" value="PBR"/>
    <property type="match status" value="1"/>
</dbReference>
<keyword evidence="5 6" id="KW-0472">Membrane</keyword>
<sequence length="160" mass="17342">MPSSLKQAVGLIVALVICYGAAGIGAMATYPGLTPWYAGLVKPSWTPPNWVFGPVWTLLYGMMAVAAWNVWRLEPTRLGRLPLLLFGSQLVLNTLWSVLFFGLRSPGLAAVDIMVLWGLIAATIGTFLRVSIPSGALLVPYLLWVSYAAALNIVIWRLNG</sequence>
<evidence type="ECO:0000313" key="7">
    <source>
        <dbReference type="EMBL" id="QDU61407.1"/>
    </source>
</evidence>
<evidence type="ECO:0000256" key="2">
    <source>
        <dbReference type="ARBA" id="ARBA00007524"/>
    </source>
</evidence>
<dbReference type="AlphaFoldDB" id="A0A518B356"/>
<evidence type="ECO:0000256" key="6">
    <source>
        <dbReference type="SAM" id="Phobius"/>
    </source>
</evidence>
<dbReference type="InterPro" id="IPR038330">
    <property type="entry name" value="TspO/MBR-related_sf"/>
</dbReference>
<dbReference type="PANTHER" id="PTHR10057:SF0">
    <property type="entry name" value="TRANSLOCATOR PROTEIN"/>
    <property type="match status" value="1"/>
</dbReference>
<name>A0A518B356_9BACT</name>
<dbReference type="RefSeq" id="WP_419193509.1">
    <property type="nucleotide sequence ID" value="NZ_CP036279.1"/>
</dbReference>
<dbReference type="GO" id="GO:0016020">
    <property type="term" value="C:membrane"/>
    <property type="evidence" value="ECO:0007669"/>
    <property type="project" value="UniProtKB-SubCell"/>
</dbReference>
<dbReference type="Pfam" id="PF03073">
    <property type="entry name" value="TspO_MBR"/>
    <property type="match status" value="1"/>
</dbReference>
<feature type="transmembrane region" description="Helical" evidence="6">
    <location>
        <begin position="9"/>
        <end position="30"/>
    </location>
</feature>
<evidence type="ECO:0000256" key="5">
    <source>
        <dbReference type="ARBA" id="ARBA00023136"/>
    </source>
</evidence>
<feature type="transmembrane region" description="Helical" evidence="6">
    <location>
        <begin position="109"/>
        <end position="128"/>
    </location>
</feature>
<dbReference type="PANTHER" id="PTHR10057">
    <property type="entry name" value="PERIPHERAL-TYPE BENZODIAZEPINE RECEPTOR"/>
    <property type="match status" value="1"/>
</dbReference>
<comment type="similarity">
    <text evidence="2">Belongs to the TspO/BZRP family.</text>
</comment>
<evidence type="ECO:0000256" key="1">
    <source>
        <dbReference type="ARBA" id="ARBA00004141"/>
    </source>
</evidence>
<feature type="transmembrane region" description="Helical" evidence="6">
    <location>
        <begin position="135"/>
        <end position="156"/>
    </location>
</feature>
<keyword evidence="3 6" id="KW-0812">Transmembrane</keyword>
<organism evidence="7 8">
    <name type="scientific">Kolteria novifilia</name>
    <dbReference type="NCBI Taxonomy" id="2527975"/>
    <lineage>
        <taxon>Bacteria</taxon>
        <taxon>Pseudomonadati</taxon>
        <taxon>Planctomycetota</taxon>
        <taxon>Planctomycetia</taxon>
        <taxon>Kolteriales</taxon>
        <taxon>Kolteriaceae</taxon>
        <taxon>Kolteria</taxon>
    </lineage>
</organism>
<dbReference type="CDD" id="cd15904">
    <property type="entry name" value="TSPO_MBR"/>
    <property type="match status" value="1"/>
</dbReference>
<dbReference type="KEGG" id="knv:Pan216_22630"/>
<keyword evidence="4 6" id="KW-1133">Transmembrane helix</keyword>
<dbReference type="GO" id="GO:0033013">
    <property type="term" value="P:tetrapyrrole metabolic process"/>
    <property type="evidence" value="ECO:0007669"/>
    <property type="project" value="UniProtKB-ARBA"/>
</dbReference>
<dbReference type="EMBL" id="CP036279">
    <property type="protein sequence ID" value="QDU61407.1"/>
    <property type="molecule type" value="Genomic_DNA"/>
</dbReference>
<evidence type="ECO:0000256" key="4">
    <source>
        <dbReference type="ARBA" id="ARBA00022989"/>
    </source>
</evidence>
<dbReference type="Proteomes" id="UP000317093">
    <property type="component" value="Chromosome"/>
</dbReference>
<proteinExistence type="inferred from homology"/>
<feature type="transmembrane region" description="Helical" evidence="6">
    <location>
        <begin position="50"/>
        <end position="71"/>
    </location>
</feature>
<comment type="subcellular location">
    <subcellularLocation>
        <location evidence="1">Membrane</location>
        <topology evidence="1">Multi-pass membrane protein</topology>
    </subcellularLocation>
</comment>